<keyword evidence="2" id="KW-1185">Reference proteome</keyword>
<protein>
    <submittedName>
        <fullName evidence="1">Ribonuclease H protein At1g65750 family</fullName>
    </submittedName>
</protein>
<gene>
    <name evidence="1" type="ORF">KK1_042612</name>
</gene>
<organism evidence="1 2">
    <name type="scientific">Cajanus cajan</name>
    <name type="common">Pigeon pea</name>
    <name type="synonym">Cajanus indicus</name>
    <dbReference type="NCBI Taxonomy" id="3821"/>
    <lineage>
        <taxon>Eukaryota</taxon>
        <taxon>Viridiplantae</taxon>
        <taxon>Streptophyta</taxon>
        <taxon>Embryophyta</taxon>
        <taxon>Tracheophyta</taxon>
        <taxon>Spermatophyta</taxon>
        <taxon>Magnoliopsida</taxon>
        <taxon>eudicotyledons</taxon>
        <taxon>Gunneridae</taxon>
        <taxon>Pentapetalae</taxon>
        <taxon>rosids</taxon>
        <taxon>fabids</taxon>
        <taxon>Fabales</taxon>
        <taxon>Fabaceae</taxon>
        <taxon>Papilionoideae</taxon>
        <taxon>50 kb inversion clade</taxon>
        <taxon>NPAAA clade</taxon>
        <taxon>indigoferoid/millettioid clade</taxon>
        <taxon>Phaseoleae</taxon>
        <taxon>Cajanus</taxon>
    </lineage>
</organism>
<reference evidence="1" key="1">
    <citation type="journal article" date="2012" name="Nat. Biotechnol.">
        <title>Draft genome sequence of pigeonpea (Cajanus cajan), an orphan legume crop of resource-poor farmers.</title>
        <authorList>
            <person name="Varshney R.K."/>
            <person name="Chen W."/>
            <person name="Li Y."/>
            <person name="Bharti A.K."/>
            <person name="Saxena R.K."/>
            <person name="Schlueter J.A."/>
            <person name="Donoghue M.T."/>
            <person name="Azam S."/>
            <person name="Fan G."/>
            <person name="Whaley A.M."/>
            <person name="Farmer A.D."/>
            <person name="Sheridan J."/>
            <person name="Iwata A."/>
            <person name="Tuteja R."/>
            <person name="Penmetsa R.V."/>
            <person name="Wu W."/>
            <person name="Upadhyaya H.D."/>
            <person name="Yang S.P."/>
            <person name="Shah T."/>
            <person name="Saxena K.B."/>
            <person name="Michael T."/>
            <person name="McCombie W.R."/>
            <person name="Yang B."/>
            <person name="Zhang G."/>
            <person name="Yang H."/>
            <person name="Wang J."/>
            <person name="Spillane C."/>
            <person name="Cook D.R."/>
            <person name="May G.D."/>
            <person name="Xu X."/>
            <person name="Jackson S.A."/>
        </authorList>
    </citation>
    <scope>NUCLEOTIDE SEQUENCE [LARGE SCALE GENOMIC DNA]</scope>
</reference>
<dbReference type="EMBL" id="KQ484239">
    <property type="protein sequence ID" value="KYP36281.1"/>
    <property type="molecule type" value="Genomic_DNA"/>
</dbReference>
<evidence type="ECO:0000313" key="2">
    <source>
        <dbReference type="Proteomes" id="UP000075243"/>
    </source>
</evidence>
<dbReference type="OMA" id="CKLMTIQ"/>
<sequence length="181" mass="20903">MRCFELISELKVNFYKSRLGAVGVDRHTLERYVDLLNCKLMTIQFTYLGLPIGATARKASTWHLVLVKLRNKLATWKNKSISLAGRISLINSVLSSIPLYFMSFYRLPTIVLKEIVSIQRNFLWSRDENVNKICWVRWDKVTMPKSMGGLGIKDLRSFNTALLAKWSGTFLTMQIAFGERY</sequence>
<dbReference type="PANTHER" id="PTHR33116">
    <property type="entry name" value="REVERSE TRANSCRIPTASE ZINC-BINDING DOMAIN-CONTAINING PROTEIN-RELATED-RELATED"/>
    <property type="match status" value="1"/>
</dbReference>
<accession>A0A151R108</accession>
<dbReference type="STRING" id="3821.A0A151R108"/>
<dbReference type="Gramene" id="C.cajan_42495.t">
    <property type="protein sequence ID" value="C.cajan_42495.t.cds1"/>
    <property type="gene ID" value="C.cajan_42495"/>
</dbReference>
<name>A0A151R108_CAJCA</name>
<dbReference type="PANTHER" id="PTHR33116:SF78">
    <property type="entry name" value="OS12G0587133 PROTEIN"/>
    <property type="match status" value="1"/>
</dbReference>
<dbReference type="Proteomes" id="UP000075243">
    <property type="component" value="Unassembled WGS sequence"/>
</dbReference>
<dbReference type="AlphaFoldDB" id="A0A151R108"/>
<proteinExistence type="predicted"/>
<evidence type="ECO:0000313" key="1">
    <source>
        <dbReference type="EMBL" id="KYP36281.1"/>
    </source>
</evidence>